<evidence type="ECO:0000313" key="2">
    <source>
        <dbReference type="RefSeq" id="XP_075104851.1"/>
    </source>
</evidence>
<dbReference type="RefSeq" id="XP_075104851.1">
    <property type="nucleotide sequence ID" value="XM_075248750.1"/>
</dbReference>
<protein>
    <submittedName>
        <fullName evidence="2">Protein argonaute 1C-like</fullName>
    </submittedName>
</protein>
<keyword evidence="1" id="KW-1185">Reference proteome</keyword>
<proteinExistence type="predicted"/>
<reference evidence="2" key="1">
    <citation type="submission" date="2025-08" db="UniProtKB">
        <authorList>
            <consortium name="RefSeq"/>
        </authorList>
    </citation>
    <scope>IDENTIFICATION</scope>
    <source>
        <tissue evidence="2">Leaf</tissue>
    </source>
</reference>
<evidence type="ECO:0000313" key="1">
    <source>
        <dbReference type="Proteomes" id="UP000790787"/>
    </source>
</evidence>
<name>A0AC58U5U7_TOBAC</name>
<gene>
    <name evidence="2" type="primary">LOC142178932</name>
</gene>
<dbReference type="Proteomes" id="UP000790787">
    <property type="component" value="Unplaced"/>
</dbReference>
<sequence>MGHGMDPIVLPQQTFINVLLVLNPKSALIAKNSHKCLVIIHIYNLNFKVVRHNTYANNPYAKEFGIKIIDKLAQPMYHDNGREKDCLPQVGQWNMKNKNFIPNPVLPLSSTRPDQVERVLKTRFHDAMTKLKMHGRELYLLVVILPDNNGSLYGDLKRICETELGVVSQCCLTKHVSSQCSAETLCLLMQYRGEFPLSATVLPLFFGADVTHSHPGEDSK</sequence>
<accession>A0AC58U5U7</accession>
<organism evidence="1 2">
    <name type="scientific">Nicotiana tabacum</name>
    <name type="common">Common tobacco</name>
    <dbReference type="NCBI Taxonomy" id="4097"/>
    <lineage>
        <taxon>Eukaryota</taxon>
        <taxon>Viridiplantae</taxon>
        <taxon>Streptophyta</taxon>
        <taxon>Embryophyta</taxon>
        <taxon>Tracheophyta</taxon>
        <taxon>Spermatophyta</taxon>
        <taxon>Magnoliopsida</taxon>
        <taxon>eudicotyledons</taxon>
        <taxon>Gunneridae</taxon>
        <taxon>Pentapetalae</taxon>
        <taxon>asterids</taxon>
        <taxon>lamiids</taxon>
        <taxon>Solanales</taxon>
        <taxon>Solanaceae</taxon>
        <taxon>Nicotianoideae</taxon>
        <taxon>Nicotianeae</taxon>
        <taxon>Nicotiana</taxon>
    </lineage>
</organism>